<protein>
    <submittedName>
        <fullName evidence="2">Uncharacterized protein</fullName>
    </submittedName>
</protein>
<keyword evidence="3" id="KW-1185">Reference proteome</keyword>
<accession>A0AAN9EW97</accession>
<comment type="caution">
    <text evidence="2">The sequence shown here is derived from an EMBL/GenBank/DDBJ whole genome shotgun (WGS) entry which is preliminary data.</text>
</comment>
<feature type="region of interest" description="Disordered" evidence="1">
    <location>
        <begin position="39"/>
        <end position="69"/>
    </location>
</feature>
<dbReference type="AlphaFoldDB" id="A0AAN9EW97"/>
<evidence type="ECO:0000313" key="2">
    <source>
        <dbReference type="EMBL" id="KAK7263746.1"/>
    </source>
</evidence>
<organism evidence="2 3">
    <name type="scientific">Clitoria ternatea</name>
    <name type="common">Butterfly pea</name>
    <dbReference type="NCBI Taxonomy" id="43366"/>
    <lineage>
        <taxon>Eukaryota</taxon>
        <taxon>Viridiplantae</taxon>
        <taxon>Streptophyta</taxon>
        <taxon>Embryophyta</taxon>
        <taxon>Tracheophyta</taxon>
        <taxon>Spermatophyta</taxon>
        <taxon>Magnoliopsida</taxon>
        <taxon>eudicotyledons</taxon>
        <taxon>Gunneridae</taxon>
        <taxon>Pentapetalae</taxon>
        <taxon>rosids</taxon>
        <taxon>fabids</taxon>
        <taxon>Fabales</taxon>
        <taxon>Fabaceae</taxon>
        <taxon>Papilionoideae</taxon>
        <taxon>50 kb inversion clade</taxon>
        <taxon>NPAAA clade</taxon>
        <taxon>indigoferoid/millettioid clade</taxon>
        <taxon>Phaseoleae</taxon>
        <taxon>Clitoria</taxon>
    </lineage>
</organism>
<evidence type="ECO:0000256" key="1">
    <source>
        <dbReference type="SAM" id="MobiDB-lite"/>
    </source>
</evidence>
<name>A0AAN9EW97_CLITE</name>
<sequence>MPSSTKRMNVHVRARINVHRKEGVSAFVRGIAMARTKAALVTPKSARQDKGKRARTSNDQSATGPRFRDKDQAKCFDEIQSWDFISERRVKLKSGECDVFINFLQI</sequence>
<reference evidence="2 3" key="1">
    <citation type="submission" date="2024-01" db="EMBL/GenBank/DDBJ databases">
        <title>The genomes of 5 underutilized Papilionoideae crops provide insights into root nodulation and disease resistance.</title>
        <authorList>
            <person name="Yuan L."/>
        </authorList>
    </citation>
    <scope>NUCLEOTIDE SEQUENCE [LARGE SCALE GENOMIC DNA]</scope>
    <source>
        <strain evidence="2">LY-2023</strain>
        <tissue evidence="2">Leaf</tissue>
    </source>
</reference>
<dbReference type="Proteomes" id="UP001359559">
    <property type="component" value="Unassembled WGS sequence"/>
</dbReference>
<gene>
    <name evidence="2" type="ORF">RJT34_31343</name>
</gene>
<proteinExistence type="predicted"/>
<dbReference type="EMBL" id="JAYKXN010000008">
    <property type="protein sequence ID" value="KAK7263746.1"/>
    <property type="molecule type" value="Genomic_DNA"/>
</dbReference>
<evidence type="ECO:0000313" key="3">
    <source>
        <dbReference type="Proteomes" id="UP001359559"/>
    </source>
</evidence>